<dbReference type="EMBL" id="NMUH01005563">
    <property type="protein sequence ID" value="MQM13102.1"/>
    <property type="molecule type" value="Genomic_DNA"/>
</dbReference>
<keyword evidence="3" id="KW-1185">Reference proteome</keyword>
<feature type="region of interest" description="Disordered" evidence="1">
    <location>
        <begin position="54"/>
        <end position="85"/>
    </location>
</feature>
<organism evidence="2 3">
    <name type="scientific">Colocasia esculenta</name>
    <name type="common">Wild taro</name>
    <name type="synonym">Arum esculentum</name>
    <dbReference type="NCBI Taxonomy" id="4460"/>
    <lineage>
        <taxon>Eukaryota</taxon>
        <taxon>Viridiplantae</taxon>
        <taxon>Streptophyta</taxon>
        <taxon>Embryophyta</taxon>
        <taxon>Tracheophyta</taxon>
        <taxon>Spermatophyta</taxon>
        <taxon>Magnoliopsida</taxon>
        <taxon>Liliopsida</taxon>
        <taxon>Araceae</taxon>
        <taxon>Aroideae</taxon>
        <taxon>Colocasieae</taxon>
        <taxon>Colocasia</taxon>
    </lineage>
</organism>
<reference evidence="2" key="1">
    <citation type="submission" date="2017-07" db="EMBL/GenBank/DDBJ databases">
        <title>Taro Niue Genome Assembly and Annotation.</title>
        <authorList>
            <person name="Atibalentja N."/>
            <person name="Keating K."/>
            <person name="Fields C.J."/>
        </authorList>
    </citation>
    <scope>NUCLEOTIDE SEQUENCE</scope>
    <source>
        <strain evidence="2">Niue_2</strain>
        <tissue evidence="2">Leaf</tissue>
    </source>
</reference>
<proteinExistence type="predicted"/>
<evidence type="ECO:0000313" key="3">
    <source>
        <dbReference type="Proteomes" id="UP000652761"/>
    </source>
</evidence>
<gene>
    <name evidence="2" type="ORF">Taro_046023</name>
</gene>
<name>A0A843WR49_COLES</name>
<feature type="non-terminal residue" evidence="2">
    <location>
        <position position="1"/>
    </location>
</feature>
<protein>
    <submittedName>
        <fullName evidence="2">Uncharacterized protein</fullName>
    </submittedName>
</protein>
<accession>A0A843WR49</accession>
<comment type="caution">
    <text evidence="2">The sequence shown here is derived from an EMBL/GenBank/DDBJ whole genome shotgun (WGS) entry which is preliminary data.</text>
</comment>
<dbReference type="AlphaFoldDB" id="A0A843WR49"/>
<feature type="compositionally biased region" description="Basic and acidic residues" evidence="1">
    <location>
        <begin position="54"/>
        <end position="66"/>
    </location>
</feature>
<sequence length="137" mass="15098">MTKRLSSCRLHGPLERDPRRFYGTTCALLGPAYGRPLQVLGLSNNGKNPCTCRDMAESSGRSRYDQKSPGGAIKKRPDPSDDPSIEQTPLRLIVIECSLVLKGERTYLSLCSVRVCTCTGPSALRPCFVTFEEEDTT</sequence>
<evidence type="ECO:0000256" key="1">
    <source>
        <dbReference type="SAM" id="MobiDB-lite"/>
    </source>
</evidence>
<dbReference type="Proteomes" id="UP000652761">
    <property type="component" value="Unassembled WGS sequence"/>
</dbReference>
<evidence type="ECO:0000313" key="2">
    <source>
        <dbReference type="EMBL" id="MQM13102.1"/>
    </source>
</evidence>